<reference evidence="2 3" key="1">
    <citation type="submission" date="2016-11" db="EMBL/GenBank/DDBJ databases">
        <title>Draft Genome Sequences of Nine Cyanobacterial Strains from Diverse Habitats.</title>
        <authorList>
            <person name="Zhu T."/>
            <person name="Hou S."/>
            <person name="Lu X."/>
            <person name="Hess W.R."/>
        </authorList>
    </citation>
    <scope>NUCLEOTIDE SEQUENCE [LARGE SCALE GENOMIC DNA]</scope>
    <source>
        <strain evidence="2 3">IAM M-71</strain>
    </source>
</reference>
<evidence type="ECO:0000313" key="2">
    <source>
        <dbReference type="EMBL" id="OKH40417.1"/>
    </source>
</evidence>
<dbReference type="InterPro" id="IPR013830">
    <property type="entry name" value="SGNH_hydro"/>
</dbReference>
<dbReference type="SUPFAM" id="SSF52266">
    <property type="entry name" value="SGNH hydrolase"/>
    <property type="match status" value="1"/>
</dbReference>
<comment type="caution">
    <text evidence="2">The sequence shown here is derived from an EMBL/GenBank/DDBJ whole genome shotgun (WGS) entry which is preliminary data.</text>
</comment>
<dbReference type="Proteomes" id="UP000185860">
    <property type="component" value="Unassembled WGS sequence"/>
</dbReference>
<gene>
    <name evidence="2" type="ORF">NIES2119_01990</name>
</gene>
<accession>A0A1U7ISC6</accession>
<dbReference type="CDD" id="cd00229">
    <property type="entry name" value="SGNH_hydrolase"/>
    <property type="match status" value="1"/>
</dbReference>
<sequence>MKIPAKYWIASSVLALFVGTEVILRTVIGLGNPVLVQADSSTGYRFKPNQNLTRLGKKIQYNQYSQRSEPITLKKPPTKLRILMIGDSVLNGGNPTDQSQTITELFEAKLSASGYPAEVLNASAGSWGIGNSLGYLRKFGTFNSDAVILQIGTHDLTQPTSTSAVVGKHPAFSTHPPLLATQDAWNRYIWPLVASKLGYIIPTGDFASSPISLSPDRQFQQNMQHFKEIITLVRGKKIPVFVLFTPNSNDLLPKFSVPKYKPEFFRFLNYLQVPVIDTHTAWSTLSPATVESYYRDYVHISVPGNQAIAQNLFQQLCLQKLMVCSRSQPRLSSPITPKPNQKLPN</sequence>
<dbReference type="Gene3D" id="3.40.50.1110">
    <property type="entry name" value="SGNH hydrolase"/>
    <property type="match status" value="1"/>
</dbReference>
<dbReference type="AlphaFoldDB" id="A0A1U7ISC6"/>
<feature type="domain" description="SGNH hydrolase-type esterase" evidence="1">
    <location>
        <begin position="85"/>
        <end position="307"/>
    </location>
</feature>
<organism evidence="2 3">
    <name type="scientific">[Phormidium ambiguum] IAM M-71</name>
    <dbReference type="NCBI Taxonomy" id="454136"/>
    <lineage>
        <taxon>Bacteria</taxon>
        <taxon>Bacillati</taxon>
        <taxon>Cyanobacteriota</taxon>
        <taxon>Cyanophyceae</taxon>
        <taxon>Oscillatoriophycideae</taxon>
        <taxon>Aerosakkonematales</taxon>
        <taxon>Aerosakkonemataceae</taxon>
        <taxon>Floridanema</taxon>
    </lineage>
</organism>
<evidence type="ECO:0000313" key="3">
    <source>
        <dbReference type="Proteomes" id="UP000185860"/>
    </source>
</evidence>
<dbReference type="EMBL" id="MRCE01000002">
    <property type="protein sequence ID" value="OKH40417.1"/>
    <property type="molecule type" value="Genomic_DNA"/>
</dbReference>
<dbReference type="RefSeq" id="WP_073591797.1">
    <property type="nucleotide sequence ID" value="NZ_MRCE01000002.1"/>
</dbReference>
<dbReference type="Pfam" id="PF13472">
    <property type="entry name" value="Lipase_GDSL_2"/>
    <property type="match status" value="1"/>
</dbReference>
<evidence type="ECO:0000259" key="1">
    <source>
        <dbReference type="Pfam" id="PF13472"/>
    </source>
</evidence>
<name>A0A1U7ISC6_9CYAN</name>
<protein>
    <submittedName>
        <fullName evidence="2">Lysophospholipase</fullName>
    </submittedName>
</protein>
<dbReference type="STRING" id="454136.NIES2119_01990"/>
<proteinExistence type="predicted"/>
<dbReference type="InterPro" id="IPR036514">
    <property type="entry name" value="SGNH_hydro_sf"/>
</dbReference>
<dbReference type="OrthoDB" id="505604at2"/>